<sequence>MENANKRVQMIDGLRGFSLLGILLANILIFQYGLWGKDTIHLFTLTPVDDWFYRFTKIAVEGSFMPIFTFLFGYSMIMMRDSLERKNLRIKWHFFRRSLLLLIIGILHSTFLWEGDILVAYGLMGFFLLMFLNRKAKTMLLWGLCLFILLTSVTLLTPVDEELIEPAKMEAHVMQTTKIYENGSYMEIFEHRNSGEDPLTEELSEGELLFMLLLTPFTILPMFLFGMYAAKRKLFIQPKQEKKLYWIGAIVGITLGFTMKTYGFFMPNEGFVGIGGIILSLGYISLFGVIYSAVASSRLLTGFENVGKLSLTNYILQTVICTTIFYGYGLGLFGNLGVFAATTIGIAIFAVQIVLSSLYVKHFRYGPLEKMMRIGTYLSFSIPKQRKVKGNSAEANG</sequence>
<dbReference type="PANTHER" id="PTHR30590">
    <property type="entry name" value="INNER MEMBRANE PROTEIN"/>
    <property type="match status" value="1"/>
</dbReference>
<dbReference type="InterPro" id="IPR052529">
    <property type="entry name" value="Bact_Transport_Assoc"/>
</dbReference>
<feature type="transmembrane region" description="Helical" evidence="1">
    <location>
        <begin position="94"/>
        <end position="111"/>
    </location>
</feature>
<feature type="transmembrane region" description="Helical" evidence="1">
    <location>
        <begin position="16"/>
        <end position="35"/>
    </location>
</feature>
<feature type="transmembrane region" description="Helical" evidence="1">
    <location>
        <begin position="140"/>
        <end position="159"/>
    </location>
</feature>
<dbReference type="Proteomes" id="UP001597231">
    <property type="component" value="Unassembled WGS sequence"/>
</dbReference>
<dbReference type="EMBL" id="JBHTLT010000135">
    <property type="protein sequence ID" value="MFD1207204.1"/>
    <property type="molecule type" value="Genomic_DNA"/>
</dbReference>
<reference evidence="4" key="1">
    <citation type="journal article" date="2019" name="Int. J. Syst. Evol. Microbiol.">
        <title>The Global Catalogue of Microorganisms (GCM) 10K type strain sequencing project: providing services to taxonomists for standard genome sequencing and annotation.</title>
        <authorList>
            <consortium name="The Broad Institute Genomics Platform"/>
            <consortium name="The Broad Institute Genome Sequencing Center for Infectious Disease"/>
            <person name="Wu L."/>
            <person name="Ma J."/>
        </authorList>
    </citation>
    <scope>NUCLEOTIDE SEQUENCE [LARGE SCALE GENOMIC DNA]</scope>
    <source>
        <strain evidence="4">CCUG 53915</strain>
    </source>
</reference>
<evidence type="ECO:0000259" key="2">
    <source>
        <dbReference type="Pfam" id="PF04235"/>
    </source>
</evidence>
<keyword evidence="1" id="KW-0472">Membrane</keyword>
<dbReference type="RefSeq" id="WP_381482877.1">
    <property type="nucleotide sequence ID" value="NZ_JBHTLT010000135.1"/>
</dbReference>
<evidence type="ECO:0000313" key="4">
    <source>
        <dbReference type="Proteomes" id="UP001597231"/>
    </source>
</evidence>
<feature type="transmembrane region" description="Helical" evidence="1">
    <location>
        <begin position="117"/>
        <end position="133"/>
    </location>
</feature>
<dbReference type="Pfam" id="PF04235">
    <property type="entry name" value="DUF418"/>
    <property type="match status" value="1"/>
</dbReference>
<keyword evidence="1" id="KW-0812">Transmembrane</keyword>
<proteinExistence type="predicted"/>
<accession>A0ABW3U4Q7</accession>
<feature type="transmembrane region" description="Helical" evidence="1">
    <location>
        <begin position="339"/>
        <end position="360"/>
    </location>
</feature>
<keyword evidence="1" id="KW-1133">Transmembrane helix</keyword>
<feature type="transmembrane region" description="Helical" evidence="1">
    <location>
        <begin position="55"/>
        <end position="74"/>
    </location>
</feature>
<feature type="transmembrane region" description="Helical" evidence="1">
    <location>
        <begin position="314"/>
        <end position="333"/>
    </location>
</feature>
<evidence type="ECO:0000256" key="1">
    <source>
        <dbReference type="SAM" id="Phobius"/>
    </source>
</evidence>
<comment type="caution">
    <text evidence="3">The sequence shown here is derived from an EMBL/GenBank/DDBJ whole genome shotgun (WGS) entry which is preliminary data.</text>
</comment>
<feature type="domain" description="DUF418" evidence="2">
    <location>
        <begin position="229"/>
        <end position="378"/>
    </location>
</feature>
<protein>
    <submittedName>
        <fullName evidence="3">DUF418 domain-containing protein</fullName>
    </submittedName>
</protein>
<name>A0ABW3U4Q7_9BACL</name>
<dbReference type="PANTHER" id="PTHR30590:SF2">
    <property type="entry name" value="INNER MEMBRANE PROTEIN"/>
    <property type="match status" value="1"/>
</dbReference>
<evidence type="ECO:0000313" key="3">
    <source>
        <dbReference type="EMBL" id="MFD1207204.1"/>
    </source>
</evidence>
<feature type="transmembrane region" description="Helical" evidence="1">
    <location>
        <begin position="271"/>
        <end position="294"/>
    </location>
</feature>
<feature type="transmembrane region" description="Helical" evidence="1">
    <location>
        <begin position="208"/>
        <end position="230"/>
    </location>
</feature>
<gene>
    <name evidence="3" type="ORF">ACFQ38_19055</name>
</gene>
<keyword evidence="4" id="KW-1185">Reference proteome</keyword>
<feature type="transmembrane region" description="Helical" evidence="1">
    <location>
        <begin position="244"/>
        <end position="265"/>
    </location>
</feature>
<organism evidence="3 4">
    <name type="scientific">Sporosarcina contaminans</name>
    <dbReference type="NCBI Taxonomy" id="633403"/>
    <lineage>
        <taxon>Bacteria</taxon>
        <taxon>Bacillati</taxon>
        <taxon>Bacillota</taxon>
        <taxon>Bacilli</taxon>
        <taxon>Bacillales</taxon>
        <taxon>Caryophanaceae</taxon>
        <taxon>Sporosarcina</taxon>
    </lineage>
</organism>
<dbReference type="InterPro" id="IPR007349">
    <property type="entry name" value="DUF418"/>
</dbReference>